<name>A0A5B2X8E2_9PSEU</name>
<dbReference type="AlphaFoldDB" id="A0A5B2X8E2"/>
<proteinExistence type="predicted"/>
<dbReference type="Proteomes" id="UP000323454">
    <property type="component" value="Unassembled WGS sequence"/>
</dbReference>
<keyword evidence="2" id="KW-1185">Reference proteome</keyword>
<reference evidence="1 2" key="1">
    <citation type="submission" date="2019-09" db="EMBL/GenBank/DDBJ databases">
        <title>Goodfellowia gen. nov., a new genus of the Pseudonocardineae related to Actinoalloteichus, containing Goodfellowia coeruleoviolacea gen. nov., comb. nov. gen. nov., comb. nov.</title>
        <authorList>
            <person name="Labeda D."/>
        </authorList>
    </citation>
    <scope>NUCLEOTIDE SEQUENCE [LARGE SCALE GENOMIC DNA]</scope>
    <source>
        <strain evidence="1 2">AN110305</strain>
    </source>
</reference>
<sequence>MTDTHNVRPWEADPTATFARRLGKSPQELDKTLAKTGCPDIWELSNGDVAVIGRDLTDIYADRLPDGVNVVDDERLVVVPRATIVAARRDIPHA</sequence>
<evidence type="ECO:0000313" key="2">
    <source>
        <dbReference type="Proteomes" id="UP000323454"/>
    </source>
</evidence>
<reference evidence="1 2" key="2">
    <citation type="submission" date="2019-09" db="EMBL/GenBank/DDBJ databases">
        <authorList>
            <person name="Jin C."/>
        </authorList>
    </citation>
    <scope>NUCLEOTIDE SEQUENCE [LARGE SCALE GENOMIC DNA]</scope>
    <source>
        <strain evidence="1 2">AN110305</strain>
    </source>
</reference>
<comment type="caution">
    <text evidence="1">The sequence shown here is derived from an EMBL/GenBank/DDBJ whole genome shotgun (WGS) entry which is preliminary data.</text>
</comment>
<gene>
    <name evidence="1" type="ORF">F0L68_21550</name>
</gene>
<evidence type="ECO:0000313" key="1">
    <source>
        <dbReference type="EMBL" id="KAA2259515.1"/>
    </source>
</evidence>
<protein>
    <submittedName>
        <fullName evidence="1">Uncharacterized protein</fullName>
    </submittedName>
</protein>
<accession>A0A5B2X8E2</accession>
<dbReference type="EMBL" id="VUOB01000038">
    <property type="protein sequence ID" value="KAA2259515.1"/>
    <property type="molecule type" value="Genomic_DNA"/>
</dbReference>
<organism evidence="1 2">
    <name type="scientific">Solihabitans fulvus</name>
    <dbReference type="NCBI Taxonomy" id="1892852"/>
    <lineage>
        <taxon>Bacteria</taxon>
        <taxon>Bacillati</taxon>
        <taxon>Actinomycetota</taxon>
        <taxon>Actinomycetes</taxon>
        <taxon>Pseudonocardiales</taxon>
        <taxon>Pseudonocardiaceae</taxon>
        <taxon>Solihabitans</taxon>
    </lineage>
</organism>
<dbReference type="OrthoDB" id="198436at2"/>
<dbReference type="RefSeq" id="WP_149851428.1">
    <property type="nucleotide sequence ID" value="NZ_VUOB01000038.1"/>
</dbReference>